<dbReference type="PANTHER" id="PTHR43441:SF2">
    <property type="entry name" value="FAMILY ACETYLTRANSFERASE, PUTATIVE (AFU_ORTHOLOGUE AFUA_7G00850)-RELATED"/>
    <property type="match status" value="1"/>
</dbReference>
<dbReference type="InterPro" id="IPR016181">
    <property type="entry name" value="Acyl_CoA_acyltransferase"/>
</dbReference>
<accession>A0A9Q3S0K7</accession>
<protein>
    <submittedName>
        <fullName evidence="2">GNAT family N-acetyltransferase</fullName>
    </submittedName>
</protein>
<evidence type="ECO:0000259" key="1">
    <source>
        <dbReference type="PROSITE" id="PS51186"/>
    </source>
</evidence>
<dbReference type="SUPFAM" id="SSF55729">
    <property type="entry name" value="Acyl-CoA N-acyltransferases (Nat)"/>
    <property type="match status" value="1"/>
</dbReference>
<dbReference type="InterPro" id="IPR051908">
    <property type="entry name" value="Ribosomal_N-acetyltransferase"/>
</dbReference>
<dbReference type="Pfam" id="PF13302">
    <property type="entry name" value="Acetyltransf_3"/>
    <property type="match status" value="1"/>
</dbReference>
<comment type="caution">
    <text evidence="2">The sequence shown here is derived from an EMBL/GenBank/DDBJ whole genome shotgun (WGS) entry which is preliminary data.</text>
</comment>
<name>A0A9Q3S0K7_9SPHN</name>
<dbReference type="PANTHER" id="PTHR43441">
    <property type="entry name" value="RIBOSOMAL-PROTEIN-SERINE ACETYLTRANSFERASE"/>
    <property type="match status" value="1"/>
</dbReference>
<dbReference type="GO" id="GO:1990189">
    <property type="term" value="F:protein N-terminal-serine acetyltransferase activity"/>
    <property type="evidence" value="ECO:0007669"/>
    <property type="project" value="TreeGrafter"/>
</dbReference>
<reference evidence="2" key="1">
    <citation type="submission" date="2021-06" db="EMBL/GenBank/DDBJ databases">
        <title>50 bacteria genomes isolated from Dapeng, Shenzhen, China.</title>
        <authorList>
            <person name="Zheng W."/>
            <person name="Yu S."/>
            <person name="Huang Y."/>
        </authorList>
    </citation>
    <scope>NUCLEOTIDE SEQUENCE</scope>
    <source>
        <strain evidence="2">DP4N28-2</strain>
    </source>
</reference>
<gene>
    <name evidence="2" type="ORF">KUV31_06590</name>
</gene>
<dbReference type="GO" id="GO:0008999">
    <property type="term" value="F:protein-N-terminal-alanine acetyltransferase activity"/>
    <property type="evidence" value="ECO:0007669"/>
    <property type="project" value="TreeGrafter"/>
</dbReference>
<organism evidence="2 3">
    <name type="scientific">Qipengyuania aquimaris</name>
    <dbReference type="NCBI Taxonomy" id="255984"/>
    <lineage>
        <taxon>Bacteria</taxon>
        <taxon>Pseudomonadati</taxon>
        <taxon>Pseudomonadota</taxon>
        <taxon>Alphaproteobacteria</taxon>
        <taxon>Sphingomonadales</taxon>
        <taxon>Erythrobacteraceae</taxon>
        <taxon>Qipengyuania</taxon>
    </lineage>
</organism>
<evidence type="ECO:0000313" key="2">
    <source>
        <dbReference type="EMBL" id="MBY6218009.1"/>
    </source>
</evidence>
<proteinExistence type="predicted"/>
<feature type="domain" description="N-acetyltransferase" evidence="1">
    <location>
        <begin position="12"/>
        <end position="166"/>
    </location>
</feature>
<dbReference type="Proteomes" id="UP000824927">
    <property type="component" value="Unassembled WGS sequence"/>
</dbReference>
<dbReference type="RefSeq" id="WP_222404955.1">
    <property type="nucleotide sequence ID" value="NZ_JAHVKP010000001.1"/>
</dbReference>
<dbReference type="GO" id="GO:0005737">
    <property type="term" value="C:cytoplasm"/>
    <property type="evidence" value="ECO:0007669"/>
    <property type="project" value="TreeGrafter"/>
</dbReference>
<dbReference type="EMBL" id="JAHVKP010000001">
    <property type="protein sequence ID" value="MBY6218009.1"/>
    <property type="molecule type" value="Genomic_DNA"/>
</dbReference>
<evidence type="ECO:0000313" key="3">
    <source>
        <dbReference type="Proteomes" id="UP000824927"/>
    </source>
</evidence>
<dbReference type="AlphaFoldDB" id="A0A9Q3S0K7"/>
<dbReference type="PROSITE" id="PS51186">
    <property type="entry name" value="GNAT"/>
    <property type="match status" value="1"/>
</dbReference>
<sequence length="176" mass="19824">MRDVPTLKTDRFTLRPLRREDAAALFPTLGDETQCRYLTRPAFESEEELWGWLAEPGWNGRTWIAEDGDGEVAARFVSVPGHEDGVEEIGYITCAHRQGEGVARECTRALVAHLFTADGLRKLTAEVDADNTASIRLLERLGFAREAFFREHETTHIGLRDVMMYGLLASEWSARG</sequence>
<dbReference type="Gene3D" id="3.40.630.30">
    <property type="match status" value="1"/>
</dbReference>
<dbReference type="InterPro" id="IPR000182">
    <property type="entry name" value="GNAT_dom"/>
</dbReference>